<protein>
    <recommendedName>
        <fullName evidence="4">WIT1/2 N-terminal helical bundle domain-containing protein</fullName>
    </recommendedName>
</protein>
<reference evidence="5" key="1">
    <citation type="submission" date="2022-02" db="EMBL/GenBank/DDBJ databases">
        <authorList>
            <person name="Henning P.M."/>
            <person name="McCubbin A.G."/>
            <person name="Shore J.S."/>
        </authorList>
    </citation>
    <scope>NUCLEOTIDE SEQUENCE</scope>
    <source>
        <strain evidence="5">F60SS</strain>
        <tissue evidence="5">Leaves</tissue>
    </source>
</reference>
<proteinExistence type="predicted"/>
<accession>A0A9Q0J692</accession>
<evidence type="ECO:0000256" key="2">
    <source>
        <dbReference type="SAM" id="MobiDB-lite"/>
    </source>
</evidence>
<dbReference type="InterPro" id="IPR039976">
    <property type="entry name" value="WIT1/WIT2"/>
</dbReference>
<dbReference type="Pfam" id="PF26581">
    <property type="entry name" value="WIT1_2_N"/>
    <property type="match status" value="1"/>
</dbReference>
<keyword evidence="6" id="KW-1185">Reference proteome</keyword>
<keyword evidence="1" id="KW-0175">Coiled coil</keyword>
<dbReference type="SUPFAM" id="SSF57997">
    <property type="entry name" value="Tropomyosin"/>
    <property type="match status" value="1"/>
</dbReference>
<dbReference type="InterPro" id="IPR058610">
    <property type="entry name" value="WIT1_2_N"/>
</dbReference>
<keyword evidence="3" id="KW-0812">Transmembrane</keyword>
<evidence type="ECO:0000313" key="5">
    <source>
        <dbReference type="EMBL" id="KAJ4829035.1"/>
    </source>
</evidence>
<evidence type="ECO:0000256" key="3">
    <source>
        <dbReference type="SAM" id="Phobius"/>
    </source>
</evidence>
<feature type="domain" description="WIT1/2 N-terminal helical bundle" evidence="4">
    <location>
        <begin position="37"/>
        <end position="174"/>
    </location>
</feature>
<dbReference type="AlphaFoldDB" id="A0A9Q0J692"/>
<sequence length="735" mass="83441">MEELPDNSTPTIDPETDMVPIEQQKEFNEEQQEVESSTMELLSSIELDLASSCEKLTNLHVLLMQLLAWDDNLEETAKEDSYISATSIEKTLVFDLLCGILDSEVGEVQNFLDNIQVEINNARHKVLSCRCTVELASIMEQKLQSSEESLKKTQEDVLELKMQSAKLRNTFSAFRLENWQADQSMDLLANGRLLNINIGSKRLTPEKQKHILRMLEKSLERELELEKKMSEQGQREEQLKLKLHHTEQVAFRMEEAAEVVWGRFLEAENASEVLMGISKELVGRLQVVQFNLNGSFQREHELKSKLQHCFQLLDAKDAAIKKLENSLAEHITKSSEVPDLKERIKSLEEQLRKSELLLENAESFNQENQEQLVEMENIVEALKESNYDAESRAENAEAKVTQLTDTNMELNEEITFLKGSRDSDAKKVTLLEKQLRELEIQLQHAKVSSEASQEQQNMLYSAIWDMETLIEDLKSKVAKAESKTETSEEQCIELSEMNLELNAELSFLKVRVEDLEASLEEAKNSKAASAKEINLRNKLIMDTVRQLASERERIQNQLCSLTKENEELVKKLRSSKRDASVIVCNNLNGSTTKLCTLENDSSKDACGTASQEETTMCKSLEAAYASAHCSNPYGSTSRLVISSENSFGFKQVSSLPPLYPGRKVDKEVQNRYPDETNARNSYSTSEGNEGTPKLEAEKAGHISLKAIFAVLLAAVFVYLLHKKHVFQAYFNDYPL</sequence>
<gene>
    <name evidence="5" type="ORF">Tsubulata_031541</name>
</gene>
<feature type="compositionally biased region" description="Polar residues" evidence="2">
    <location>
        <begin position="678"/>
        <end position="688"/>
    </location>
</feature>
<dbReference type="OrthoDB" id="1936068at2759"/>
<keyword evidence="3" id="KW-0472">Membrane</keyword>
<organism evidence="5 6">
    <name type="scientific">Turnera subulata</name>
    <dbReference type="NCBI Taxonomy" id="218843"/>
    <lineage>
        <taxon>Eukaryota</taxon>
        <taxon>Viridiplantae</taxon>
        <taxon>Streptophyta</taxon>
        <taxon>Embryophyta</taxon>
        <taxon>Tracheophyta</taxon>
        <taxon>Spermatophyta</taxon>
        <taxon>Magnoliopsida</taxon>
        <taxon>eudicotyledons</taxon>
        <taxon>Gunneridae</taxon>
        <taxon>Pentapetalae</taxon>
        <taxon>rosids</taxon>
        <taxon>fabids</taxon>
        <taxon>Malpighiales</taxon>
        <taxon>Passifloraceae</taxon>
        <taxon>Turnera</taxon>
    </lineage>
</organism>
<feature type="transmembrane region" description="Helical" evidence="3">
    <location>
        <begin position="702"/>
        <end position="720"/>
    </location>
</feature>
<feature type="region of interest" description="Disordered" evidence="2">
    <location>
        <begin position="670"/>
        <end position="692"/>
    </location>
</feature>
<dbReference type="PANTHER" id="PTHR35705:SF2">
    <property type="entry name" value="WPP DOMAIN-INTERACTING TAIL-ANCHORED PROTEIN 2"/>
    <property type="match status" value="1"/>
</dbReference>
<comment type="caution">
    <text evidence="5">The sequence shown here is derived from an EMBL/GenBank/DDBJ whole genome shotgun (WGS) entry which is preliminary data.</text>
</comment>
<dbReference type="EMBL" id="JAKUCV010006004">
    <property type="protein sequence ID" value="KAJ4829035.1"/>
    <property type="molecule type" value="Genomic_DNA"/>
</dbReference>
<evidence type="ECO:0000256" key="1">
    <source>
        <dbReference type="SAM" id="Coils"/>
    </source>
</evidence>
<feature type="coiled-coil region" evidence="1">
    <location>
        <begin position="136"/>
        <end position="170"/>
    </location>
</feature>
<evidence type="ECO:0000313" key="6">
    <source>
        <dbReference type="Proteomes" id="UP001141552"/>
    </source>
</evidence>
<evidence type="ECO:0000259" key="4">
    <source>
        <dbReference type="Pfam" id="PF26581"/>
    </source>
</evidence>
<keyword evidence="3" id="KW-1133">Transmembrane helix</keyword>
<reference evidence="5" key="2">
    <citation type="journal article" date="2023" name="Plants (Basel)">
        <title>Annotation of the Turnera subulata (Passifloraceae) Draft Genome Reveals the S-Locus Evolved after the Divergence of Turneroideae from Passifloroideae in a Stepwise Manner.</title>
        <authorList>
            <person name="Henning P.M."/>
            <person name="Roalson E.H."/>
            <person name="Mir W."/>
            <person name="McCubbin A.G."/>
            <person name="Shore J.S."/>
        </authorList>
    </citation>
    <scope>NUCLEOTIDE SEQUENCE</scope>
    <source>
        <strain evidence="5">F60SS</strain>
    </source>
</reference>
<dbReference type="Proteomes" id="UP001141552">
    <property type="component" value="Unassembled WGS sequence"/>
</dbReference>
<dbReference type="PANTHER" id="PTHR35705">
    <property type="entry name" value="WPP DOMAIN-INTERACTING TAIL-ANCHORED PROTEIN 1"/>
    <property type="match status" value="1"/>
</dbReference>
<feature type="coiled-coil region" evidence="1">
    <location>
        <begin position="313"/>
        <end position="532"/>
    </location>
</feature>
<name>A0A9Q0J692_9ROSI</name>